<reference evidence="2 3" key="1">
    <citation type="journal article" date="2021" name="BMC Biol.">
        <title>Horizontally acquired antibacterial genes associated with adaptive radiation of ladybird beetles.</title>
        <authorList>
            <person name="Li H.S."/>
            <person name="Tang X.F."/>
            <person name="Huang Y.H."/>
            <person name="Xu Z.Y."/>
            <person name="Chen M.L."/>
            <person name="Du X.Y."/>
            <person name="Qiu B.Y."/>
            <person name="Chen P.T."/>
            <person name="Zhang W."/>
            <person name="Slipinski A."/>
            <person name="Escalona H.E."/>
            <person name="Waterhouse R.M."/>
            <person name="Zwick A."/>
            <person name="Pang H."/>
        </authorList>
    </citation>
    <scope>NUCLEOTIDE SEQUENCE [LARGE SCALE GENOMIC DNA]</scope>
    <source>
        <strain evidence="2">SYSU2018</strain>
    </source>
</reference>
<feature type="region of interest" description="Disordered" evidence="1">
    <location>
        <begin position="161"/>
        <end position="202"/>
    </location>
</feature>
<organism evidence="2 3">
    <name type="scientific">Cryptolaemus montrouzieri</name>
    <dbReference type="NCBI Taxonomy" id="559131"/>
    <lineage>
        <taxon>Eukaryota</taxon>
        <taxon>Metazoa</taxon>
        <taxon>Ecdysozoa</taxon>
        <taxon>Arthropoda</taxon>
        <taxon>Hexapoda</taxon>
        <taxon>Insecta</taxon>
        <taxon>Pterygota</taxon>
        <taxon>Neoptera</taxon>
        <taxon>Endopterygota</taxon>
        <taxon>Coleoptera</taxon>
        <taxon>Polyphaga</taxon>
        <taxon>Cucujiformia</taxon>
        <taxon>Coccinelloidea</taxon>
        <taxon>Coccinellidae</taxon>
        <taxon>Scymninae</taxon>
        <taxon>Scymnini</taxon>
        <taxon>Cryptolaemus</taxon>
    </lineage>
</organism>
<proteinExistence type="predicted"/>
<accession>A0ABD2MZ24</accession>
<comment type="caution">
    <text evidence="2">The sequence shown here is derived from an EMBL/GenBank/DDBJ whole genome shotgun (WGS) entry which is preliminary data.</text>
</comment>
<sequence>MLPLDRCFFKVLKEHFGEYCDQWLVNNAGRTIGQDNVSAILVQAYNKVCIIEKAVNAFRICDIVPVEKLLLYDEDLLPATVTDQGHLEEKEVQDPSSSDDEIPLTQMICSNSEVGDESPVRFLVSDFNPFDRSVIPQTSTSKLECPFSPIAKFRTPRELFPYPNISEPRKRMRKGKKSTILTSTPNKEELGNEESRKKEVQR</sequence>
<gene>
    <name evidence="2" type="ORF">HHI36_021741</name>
</gene>
<dbReference type="EMBL" id="JABFTP020000042">
    <property type="protein sequence ID" value="KAL3271249.1"/>
    <property type="molecule type" value="Genomic_DNA"/>
</dbReference>
<evidence type="ECO:0000313" key="3">
    <source>
        <dbReference type="Proteomes" id="UP001516400"/>
    </source>
</evidence>
<feature type="compositionally biased region" description="Basic and acidic residues" evidence="1">
    <location>
        <begin position="186"/>
        <end position="202"/>
    </location>
</feature>
<keyword evidence="3" id="KW-1185">Reference proteome</keyword>
<dbReference type="AlphaFoldDB" id="A0ABD2MZ24"/>
<dbReference type="Proteomes" id="UP001516400">
    <property type="component" value="Unassembled WGS sequence"/>
</dbReference>
<evidence type="ECO:0000256" key="1">
    <source>
        <dbReference type="SAM" id="MobiDB-lite"/>
    </source>
</evidence>
<name>A0ABD2MZ24_9CUCU</name>
<protein>
    <submittedName>
        <fullName evidence="2">Uncharacterized protein</fullName>
    </submittedName>
</protein>
<evidence type="ECO:0000313" key="2">
    <source>
        <dbReference type="EMBL" id="KAL3271249.1"/>
    </source>
</evidence>